<evidence type="ECO:0000313" key="2">
    <source>
        <dbReference type="EMBL" id="GAT42757.1"/>
    </source>
</evidence>
<accession>A0ABQ0KX06</accession>
<feature type="region of interest" description="Disordered" evidence="1">
    <location>
        <begin position="84"/>
        <end position="126"/>
    </location>
</feature>
<feature type="compositionally biased region" description="Basic residues" evidence="1">
    <location>
        <begin position="13"/>
        <end position="25"/>
    </location>
</feature>
<reference evidence="2" key="1">
    <citation type="submission" date="2014-09" db="EMBL/GenBank/DDBJ databases">
        <title>Genome sequence of the luminous mushroom Mycena chlorophos for searching fungal bioluminescence genes.</title>
        <authorList>
            <person name="Tanaka Y."/>
            <person name="Kasuga D."/>
            <person name="Oba Y."/>
            <person name="Hase S."/>
            <person name="Sato K."/>
            <person name="Oba Y."/>
            <person name="Sakakibara Y."/>
        </authorList>
    </citation>
    <scope>NUCLEOTIDE SEQUENCE</scope>
</reference>
<organism evidence="2 3">
    <name type="scientific">Mycena chlorophos</name>
    <name type="common">Agaric fungus</name>
    <name type="synonym">Agaricus chlorophos</name>
    <dbReference type="NCBI Taxonomy" id="658473"/>
    <lineage>
        <taxon>Eukaryota</taxon>
        <taxon>Fungi</taxon>
        <taxon>Dikarya</taxon>
        <taxon>Basidiomycota</taxon>
        <taxon>Agaricomycotina</taxon>
        <taxon>Agaricomycetes</taxon>
        <taxon>Agaricomycetidae</taxon>
        <taxon>Agaricales</taxon>
        <taxon>Marasmiineae</taxon>
        <taxon>Mycenaceae</taxon>
        <taxon>Mycena</taxon>
    </lineage>
</organism>
<dbReference type="Proteomes" id="UP000815677">
    <property type="component" value="Unassembled WGS sequence"/>
</dbReference>
<gene>
    <name evidence="2" type="ORF">MCHLO_00459</name>
</gene>
<protein>
    <submittedName>
        <fullName evidence="2">Uncharacterized protein</fullName>
    </submittedName>
</protein>
<feature type="region of interest" description="Disordered" evidence="1">
    <location>
        <begin position="1"/>
        <end position="42"/>
    </location>
</feature>
<feature type="region of interest" description="Disordered" evidence="1">
    <location>
        <begin position="190"/>
        <end position="219"/>
    </location>
</feature>
<sequence length="238" mass="26626">MTRTAHGAPTVLRRGKALGHTRRHRIREEATQEKREAAERAEAQRQAAEFLVLEAAAQNARRDGKRRFVSRVYMRRLILRQSDRRPQSWNRPKRYDQALPEPPPSAPGHLPPDPPDPTPDPAPRPRCWVKTKALAYEDEVALGFLNPDALLGRTTEKSEVNEDWRRTFPVYSHLALTEHIVCGGRSAANAAGLNDDDEGKPEDANDEEDNAEVEGGEDDVVLEGVEVDLDSAGHPVEK</sequence>
<feature type="compositionally biased region" description="Basic and acidic residues" evidence="1">
    <location>
        <begin position="26"/>
        <end position="42"/>
    </location>
</feature>
<evidence type="ECO:0000256" key="1">
    <source>
        <dbReference type="SAM" id="MobiDB-lite"/>
    </source>
</evidence>
<proteinExistence type="predicted"/>
<feature type="compositionally biased region" description="Acidic residues" evidence="1">
    <location>
        <begin position="194"/>
        <end position="219"/>
    </location>
</feature>
<feature type="compositionally biased region" description="Pro residues" evidence="1">
    <location>
        <begin position="100"/>
        <end position="124"/>
    </location>
</feature>
<keyword evidence="3" id="KW-1185">Reference proteome</keyword>
<feature type="non-terminal residue" evidence="2">
    <location>
        <position position="238"/>
    </location>
</feature>
<evidence type="ECO:0000313" key="3">
    <source>
        <dbReference type="Proteomes" id="UP000815677"/>
    </source>
</evidence>
<dbReference type="EMBL" id="DF838238">
    <property type="protein sequence ID" value="GAT42757.1"/>
    <property type="molecule type" value="Genomic_DNA"/>
</dbReference>
<name>A0ABQ0KX06_MYCCL</name>